<dbReference type="Proteomes" id="UP000434957">
    <property type="component" value="Unassembled WGS sequence"/>
</dbReference>
<keyword evidence="2" id="KW-1185">Reference proteome</keyword>
<protein>
    <submittedName>
        <fullName evidence="1">Uncharacterized protein</fullName>
    </submittedName>
</protein>
<dbReference type="AlphaFoldDB" id="A0A6A4G963"/>
<sequence>MDEMKQYFERYRPTRDNTTNHAYSYDALERSWCTFTRRWNTTRREGGSFTSASGEGAELQQAELRAVLETAVEVVIEAADVRAATTRKVREVVTILGAIAVGLMEVNVVSRARVAESAVARGSRAAPVGRSSSPMRAWPRTLLTTSGISATT</sequence>
<comment type="caution">
    <text evidence="1">The sequence shown here is derived from an EMBL/GenBank/DDBJ whole genome shotgun (WGS) entry which is preliminary data.</text>
</comment>
<proteinExistence type="predicted"/>
<evidence type="ECO:0000313" key="1">
    <source>
        <dbReference type="EMBL" id="KAE9360464.1"/>
    </source>
</evidence>
<accession>A0A6A4G963</accession>
<evidence type="ECO:0000313" key="2">
    <source>
        <dbReference type="Proteomes" id="UP000434957"/>
    </source>
</evidence>
<dbReference type="EMBL" id="QXFT01000004">
    <property type="protein sequence ID" value="KAE9360464.1"/>
    <property type="molecule type" value="Genomic_DNA"/>
</dbReference>
<reference evidence="1 2" key="1">
    <citation type="submission" date="2018-08" db="EMBL/GenBank/DDBJ databases">
        <title>Genomic investigation of the strawberry pathogen Phytophthora fragariae indicates pathogenicity is determined by transcriptional variation in three key races.</title>
        <authorList>
            <person name="Adams T.M."/>
            <person name="Armitage A.D."/>
            <person name="Sobczyk M.K."/>
            <person name="Bates H.J."/>
            <person name="Dunwell J.M."/>
            <person name="Nellist C.F."/>
            <person name="Harrison R.J."/>
        </authorList>
    </citation>
    <scope>NUCLEOTIDE SEQUENCE [LARGE SCALE GENOMIC DNA]</scope>
    <source>
        <strain evidence="1 2">SCRP333</strain>
    </source>
</reference>
<organism evidence="1 2">
    <name type="scientific">Phytophthora rubi</name>
    <dbReference type="NCBI Taxonomy" id="129364"/>
    <lineage>
        <taxon>Eukaryota</taxon>
        <taxon>Sar</taxon>
        <taxon>Stramenopiles</taxon>
        <taxon>Oomycota</taxon>
        <taxon>Peronosporomycetes</taxon>
        <taxon>Peronosporales</taxon>
        <taxon>Peronosporaceae</taxon>
        <taxon>Phytophthora</taxon>
    </lineage>
</organism>
<name>A0A6A4G963_9STRA</name>
<gene>
    <name evidence="1" type="ORF">PR003_g205</name>
</gene>